<dbReference type="PANTHER" id="PTHR37464">
    <property type="entry name" value="BLL2463 PROTEIN"/>
    <property type="match status" value="1"/>
</dbReference>
<dbReference type="Pfam" id="PF07584">
    <property type="entry name" value="BatA"/>
    <property type="match status" value="1"/>
</dbReference>
<gene>
    <name evidence="3" type="ORF">SAMN05444278_105139</name>
</gene>
<evidence type="ECO:0000313" key="4">
    <source>
        <dbReference type="Proteomes" id="UP000184462"/>
    </source>
</evidence>
<keyword evidence="1" id="KW-1133">Transmembrane helix</keyword>
<proteinExistence type="predicted"/>
<feature type="domain" description="Aerotolerance regulator N-terminal" evidence="2">
    <location>
        <begin position="1"/>
        <end position="76"/>
    </location>
</feature>
<dbReference type="InterPro" id="IPR011933">
    <property type="entry name" value="Double_TM_dom"/>
</dbReference>
<dbReference type="RefSeq" id="WP_073193066.1">
    <property type="nucleotide sequence ID" value="NZ_FQTW01000005.1"/>
</dbReference>
<reference evidence="3 4" key="1">
    <citation type="submission" date="2016-11" db="EMBL/GenBank/DDBJ databases">
        <authorList>
            <person name="Jaros S."/>
            <person name="Januszkiewicz K."/>
            <person name="Wedrychowicz H."/>
        </authorList>
    </citation>
    <scope>NUCLEOTIDE SEQUENCE [LARGE SCALE GENOMIC DNA]</scope>
    <source>
        <strain evidence="3 4">DSM 25661</strain>
    </source>
</reference>
<feature type="transmembrane region" description="Helical" evidence="1">
    <location>
        <begin position="6"/>
        <end position="24"/>
    </location>
</feature>
<organism evidence="3 4">
    <name type="scientific">Psychroflexus salarius</name>
    <dbReference type="NCBI Taxonomy" id="1155689"/>
    <lineage>
        <taxon>Bacteria</taxon>
        <taxon>Pseudomonadati</taxon>
        <taxon>Bacteroidota</taxon>
        <taxon>Flavobacteriia</taxon>
        <taxon>Flavobacteriales</taxon>
        <taxon>Flavobacteriaceae</taxon>
        <taxon>Psychroflexus</taxon>
    </lineage>
</organism>
<evidence type="ECO:0000256" key="1">
    <source>
        <dbReference type="SAM" id="Phobius"/>
    </source>
</evidence>
<dbReference type="InterPro" id="IPR024163">
    <property type="entry name" value="Aerotolerance_reg_N"/>
</dbReference>
<evidence type="ECO:0000313" key="3">
    <source>
        <dbReference type="EMBL" id="SHE77489.1"/>
    </source>
</evidence>
<accession>A0A1M4W8F5</accession>
<protein>
    <submittedName>
        <fullName evidence="3">N-terminal double-transmembrane domain-containing protein</fullName>
    </submittedName>
</protein>
<keyword evidence="1 3" id="KW-0812">Transmembrane</keyword>
<dbReference type="EMBL" id="FQTW01000005">
    <property type="protein sequence ID" value="SHE77489.1"/>
    <property type="molecule type" value="Genomic_DNA"/>
</dbReference>
<sequence>MHFKHPEVLYALVALIIPIIVHLFKLKKFKKQYFTNVSLIQKIVSESRRSSQLKKWLLLFTRLCLLTSLILAFAEPFFPRETTSTNQSLYIVLDNSLSMSGKAGNVSILKQVKQQLVDVLPQQESFNLITNNQDYNSITVEDFKELSTDILPISKNFSLKEVALKLNKVNPKSQVVLISDFYNSSADELSRLARRFPNLQLVNVAQPKAKNVSLIDAQLINNELQVKLKSSVSSASTSLGLYQAQKLMGKLDVNFEDDTLQTVNFNINEADLQALKLEINDDFLDFDNLFYASKSKIKTNKVLIISNKNAEYLTHIYQPNPAFKSQVKSSEELNLEDFKSADVIIVNQLEQIDLNLTNNLDQALDESKNVIIIPATSTEAQKTYLNLQLQNKQIFSSVVNQKQSIISINFNHPIYEDVFTNTITNFDYPSTAINYAISEDFSSILSYGNTAFYAQSEHLFVFASEIKSKQSNFYNSPLIVPTFIQSADYKNSNSSLFYFTDRSQPIIVNQEISGDQVLKLKSGKMTFIPQQQKNGTQTELTINNLNLNPELYAVTLNQDTIAQLSFNLPREESELNPIDFKLHDINTVTIPQSIENYKQLTTEAQLWKWFITFALLFLGIEIAIVRILN</sequence>
<name>A0A1M4W8F5_9FLAO</name>
<dbReference type="PANTHER" id="PTHR37464:SF1">
    <property type="entry name" value="BLL2463 PROTEIN"/>
    <property type="match status" value="1"/>
</dbReference>
<dbReference type="NCBIfam" id="TIGR02226">
    <property type="entry name" value="two_anch"/>
    <property type="match status" value="1"/>
</dbReference>
<keyword evidence="1" id="KW-0472">Membrane</keyword>
<keyword evidence="4" id="KW-1185">Reference proteome</keyword>
<feature type="transmembrane region" description="Helical" evidence="1">
    <location>
        <begin position="606"/>
        <end position="628"/>
    </location>
</feature>
<dbReference type="STRING" id="1155689.SAMN05444278_105139"/>
<dbReference type="AlphaFoldDB" id="A0A1M4W8F5"/>
<dbReference type="OrthoDB" id="9810200at2"/>
<evidence type="ECO:0000259" key="2">
    <source>
        <dbReference type="Pfam" id="PF07584"/>
    </source>
</evidence>
<dbReference type="Proteomes" id="UP000184462">
    <property type="component" value="Unassembled WGS sequence"/>
</dbReference>
<feature type="transmembrane region" description="Helical" evidence="1">
    <location>
        <begin position="56"/>
        <end position="78"/>
    </location>
</feature>